<dbReference type="SUPFAM" id="SSF56784">
    <property type="entry name" value="HAD-like"/>
    <property type="match status" value="1"/>
</dbReference>
<dbReference type="InterPro" id="IPR050155">
    <property type="entry name" value="HAD-like_hydrolase_sf"/>
</dbReference>
<name>A0ABR7DF87_9CLOT</name>
<dbReference type="NCBIfam" id="TIGR01549">
    <property type="entry name" value="HAD-SF-IA-v1"/>
    <property type="match status" value="1"/>
</dbReference>
<dbReference type="SFLD" id="SFLDG01135">
    <property type="entry name" value="C1.5.6:_HAD__Beta-PGM__Phospha"/>
    <property type="match status" value="1"/>
</dbReference>
<dbReference type="InterPro" id="IPR041492">
    <property type="entry name" value="HAD_2"/>
</dbReference>
<dbReference type="Gene3D" id="3.40.50.1000">
    <property type="entry name" value="HAD superfamily/HAD-like"/>
    <property type="match status" value="1"/>
</dbReference>
<dbReference type="Pfam" id="PF13419">
    <property type="entry name" value="HAD_2"/>
    <property type="match status" value="1"/>
</dbReference>
<proteinExistence type="predicted"/>
<protein>
    <submittedName>
        <fullName evidence="1">HAD family hydrolase</fullName>
    </submittedName>
</protein>
<dbReference type="SFLD" id="SFLDG01129">
    <property type="entry name" value="C1.5:_HAD__Beta-PGM__Phosphata"/>
    <property type="match status" value="1"/>
</dbReference>
<keyword evidence="1" id="KW-0378">Hydrolase</keyword>
<dbReference type="PANTHER" id="PTHR43434:SF1">
    <property type="entry name" value="PHOSPHOGLYCOLATE PHOSPHATASE"/>
    <property type="match status" value="1"/>
</dbReference>
<accession>A0ABR7DF87</accession>
<dbReference type="InterPro" id="IPR023214">
    <property type="entry name" value="HAD_sf"/>
</dbReference>
<dbReference type="Gene3D" id="1.10.150.240">
    <property type="entry name" value="Putative phosphatase, domain 2"/>
    <property type="match status" value="1"/>
</dbReference>
<dbReference type="GO" id="GO:0016787">
    <property type="term" value="F:hydrolase activity"/>
    <property type="evidence" value="ECO:0007669"/>
    <property type="project" value="UniProtKB-KW"/>
</dbReference>
<dbReference type="NCBIfam" id="TIGR01662">
    <property type="entry name" value="HAD-SF-IIIA"/>
    <property type="match status" value="1"/>
</dbReference>
<sequence>MINSIIFDLDGTLLNTIEDLANACNYALTTLGYKTHEVEKYKTFVGNGRYKLVERMLPEDNRSVENIEKALELFDSYYEKHMIDMTKPYDGIMEMLDCLISKSINIAVVSNKPHEFTTEVVKNYFGDRFEVVYGHKKNTKEKPDPWAVLEVIDEFKVNKDECLYVGDSEIDINTAKNAGVKSVGVEWGFRGKGELESAGANYIVNKPEQILEIL</sequence>
<dbReference type="EMBL" id="JACOOO010000033">
    <property type="protein sequence ID" value="MBC5630089.1"/>
    <property type="molecule type" value="Genomic_DNA"/>
</dbReference>
<dbReference type="InterPro" id="IPR036412">
    <property type="entry name" value="HAD-like_sf"/>
</dbReference>
<dbReference type="PRINTS" id="PR00413">
    <property type="entry name" value="HADHALOGNASE"/>
</dbReference>
<keyword evidence="2" id="KW-1185">Reference proteome</keyword>
<dbReference type="PANTHER" id="PTHR43434">
    <property type="entry name" value="PHOSPHOGLYCOLATE PHOSPHATASE"/>
    <property type="match status" value="1"/>
</dbReference>
<dbReference type="InterPro" id="IPR006549">
    <property type="entry name" value="HAD-SF_hydro_IIIA"/>
</dbReference>
<dbReference type="Proteomes" id="UP000596929">
    <property type="component" value="Unassembled WGS sequence"/>
</dbReference>
<comment type="caution">
    <text evidence="1">The sequence shown here is derived from an EMBL/GenBank/DDBJ whole genome shotgun (WGS) entry which is preliminary data.</text>
</comment>
<evidence type="ECO:0000313" key="1">
    <source>
        <dbReference type="EMBL" id="MBC5630089.1"/>
    </source>
</evidence>
<dbReference type="SFLD" id="SFLDS00003">
    <property type="entry name" value="Haloacid_Dehalogenase"/>
    <property type="match status" value="1"/>
</dbReference>
<dbReference type="NCBIfam" id="TIGR01509">
    <property type="entry name" value="HAD-SF-IA-v3"/>
    <property type="match status" value="1"/>
</dbReference>
<gene>
    <name evidence="1" type="ORF">H8S20_14555</name>
</gene>
<dbReference type="RefSeq" id="WP_032119294.1">
    <property type="nucleotide sequence ID" value="NZ_JACOOO010000033.1"/>
</dbReference>
<reference evidence="1 2" key="1">
    <citation type="submission" date="2020-08" db="EMBL/GenBank/DDBJ databases">
        <title>Genome public.</title>
        <authorList>
            <person name="Liu C."/>
            <person name="Sun Q."/>
        </authorList>
    </citation>
    <scope>NUCLEOTIDE SEQUENCE [LARGE SCALE GENOMIC DNA]</scope>
    <source>
        <strain evidence="1 2">NSJ-6</strain>
    </source>
</reference>
<organism evidence="1 2">
    <name type="scientific">Clostridium hominis</name>
    <dbReference type="NCBI Taxonomy" id="2763036"/>
    <lineage>
        <taxon>Bacteria</taxon>
        <taxon>Bacillati</taxon>
        <taxon>Bacillota</taxon>
        <taxon>Clostridia</taxon>
        <taxon>Eubacteriales</taxon>
        <taxon>Clostridiaceae</taxon>
        <taxon>Clostridium</taxon>
    </lineage>
</organism>
<evidence type="ECO:0000313" key="2">
    <source>
        <dbReference type="Proteomes" id="UP000596929"/>
    </source>
</evidence>
<dbReference type="InterPro" id="IPR006439">
    <property type="entry name" value="HAD-SF_hydro_IA"/>
</dbReference>
<dbReference type="InterPro" id="IPR023198">
    <property type="entry name" value="PGP-like_dom2"/>
</dbReference>